<gene>
    <name evidence="1" type="ORF">BW143_08065</name>
</gene>
<reference evidence="1 2" key="1">
    <citation type="submission" date="2017-01" db="EMBL/GenBank/DDBJ databases">
        <title>Bacillus phylogenomics.</title>
        <authorList>
            <person name="Dunlap C."/>
        </authorList>
    </citation>
    <scope>NUCLEOTIDE SEQUENCE [LARGE SCALE GENOMIC DNA]</scope>
    <source>
        <strain evidence="1 2">NRRL B-41282</strain>
    </source>
</reference>
<dbReference type="EMBL" id="MTJL01000011">
    <property type="protein sequence ID" value="OMI07132.1"/>
    <property type="molecule type" value="Genomic_DNA"/>
</dbReference>
<accession>A0A1R1QR60</accession>
<evidence type="ECO:0000313" key="1">
    <source>
        <dbReference type="EMBL" id="OMI07132.1"/>
    </source>
</evidence>
<dbReference type="Proteomes" id="UP000187367">
    <property type="component" value="Unassembled WGS sequence"/>
</dbReference>
<proteinExistence type="predicted"/>
<dbReference type="PROSITE" id="PS51257">
    <property type="entry name" value="PROKAR_LIPOPROTEIN"/>
    <property type="match status" value="1"/>
</dbReference>
<organism evidence="1 2">
    <name type="scientific">Bacillus swezeyi</name>
    <dbReference type="NCBI Taxonomy" id="1925020"/>
    <lineage>
        <taxon>Bacteria</taxon>
        <taxon>Bacillati</taxon>
        <taxon>Bacillota</taxon>
        <taxon>Bacilli</taxon>
        <taxon>Bacillales</taxon>
        <taxon>Bacillaceae</taxon>
        <taxon>Bacillus</taxon>
    </lineage>
</organism>
<name>A0A1R1S1S6_9BACI</name>
<sequence length="376" mass="43655">MIKKRFMSIGVLIVFLLVITGCGKDNVQEVIYKKGLPKDSPAFREFMRHELDLATDATLSYQGHTYTIMRSDKKGLRYYQYTDEELEDFYRPFLSAKKYPATKLYNLKTTEFLNKEKLIHNKIEHDLPEMSLDKKNVLEVKTKNGEKKFEFPSAKGKKVHLALEAISKDSLLIKVEVYEKLKSGDLGDRQIYYLFLKRDFSKHRIVKEEELNATIESGKLKEYFSVFPKVVEDGSYLKLFDKYIFEKKTNKVKTIKDTDILSEDGKYVYINGAKEKETNVMADGIQKIQTVENYLKGNDKYEAQFKLDFKQIAKEMEFNSGKARIADIHYFNENYVVLNISYHGKTIGTAGSLNVLLDFQKNKKQPTAYLVDLGIE</sequence>
<dbReference type="OrthoDB" id="2936477at2"/>
<protein>
    <recommendedName>
        <fullName evidence="3">Lipoprotein</fullName>
    </recommendedName>
</protein>
<evidence type="ECO:0008006" key="3">
    <source>
        <dbReference type="Google" id="ProtNLM"/>
    </source>
</evidence>
<dbReference type="RefSeq" id="WP_076759846.1">
    <property type="nucleotide sequence ID" value="NZ_JARMMK010000003.1"/>
</dbReference>
<comment type="caution">
    <text evidence="1">The sequence shown here is derived from an EMBL/GenBank/DDBJ whole genome shotgun (WGS) entry which is preliminary data.</text>
</comment>
<keyword evidence="2" id="KW-1185">Reference proteome</keyword>
<evidence type="ECO:0000313" key="2">
    <source>
        <dbReference type="Proteomes" id="UP000187367"/>
    </source>
</evidence>
<dbReference type="AlphaFoldDB" id="A0A1R1S1S6"/>
<accession>A0A1R1S1S6</accession>